<evidence type="ECO:0000313" key="2">
    <source>
        <dbReference type="Proteomes" id="UP001202328"/>
    </source>
</evidence>
<evidence type="ECO:0000313" key="1">
    <source>
        <dbReference type="EMBL" id="KAI3849961.1"/>
    </source>
</evidence>
<dbReference type="EMBL" id="JAJJMB010016078">
    <property type="protein sequence ID" value="KAI3849961.1"/>
    <property type="molecule type" value="Genomic_DNA"/>
</dbReference>
<feature type="non-terminal residue" evidence="1">
    <location>
        <position position="1"/>
    </location>
</feature>
<sequence>YDSTITEYDWLLKPPSFLKRVCTYMPGDDDSEWKLRIKRKRYPTKACTASKEANGADV</sequence>
<dbReference type="AlphaFoldDB" id="A0AAD4X5T1"/>
<name>A0AAD4X5T1_9MAGN</name>
<organism evidence="1 2">
    <name type="scientific">Papaver atlanticum</name>
    <dbReference type="NCBI Taxonomy" id="357466"/>
    <lineage>
        <taxon>Eukaryota</taxon>
        <taxon>Viridiplantae</taxon>
        <taxon>Streptophyta</taxon>
        <taxon>Embryophyta</taxon>
        <taxon>Tracheophyta</taxon>
        <taxon>Spermatophyta</taxon>
        <taxon>Magnoliopsida</taxon>
        <taxon>Ranunculales</taxon>
        <taxon>Papaveraceae</taxon>
        <taxon>Papaveroideae</taxon>
        <taxon>Papaver</taxon>
    </lineage>
</organism>
<keyword evidence="2" id="KW-1185">Reference proteome</keyword>
<comment type="caution">
    <text evidence="1">The sequence shown here is derived from an EMBL/GenBank/DDBJ whole genome shotgun (WGS) entry which is preliminary data.</text>
</comment>
<reference evidence="1" key="1">
    <citation type="submission" date="2022-04" db="EMBL/GenBank/DDBJ databases">
        <title>A functionally conserved STORR gene fusion in Papaver species that diverged 16.8 million years ago.</title>
        <authorList>
            <person name="Catania T."/>
        </authorList>
    </citation>
    <scope>NUCLEOTIDE SEQUENCE</scope>
    <source>
        <strain evidence="1">S-188037</strain>
    </source>
</reference>
<proteinExistence type="predicted"/>
<feature type="non-terminal residue" evidence="1">
    <location>
        <position position="58"/>
    </location>
</feature>
<gene>
    <name evidence="1" type="ORF">MKW98_026875</name>
</gene>
<protein>
    <submittedName>
        <fullName evidence="1">Uncharacterized protein</fullName>
    </submittedName>
</protein>
<dbReference type="Proteomes" id="UP001202328">
    <property type="component" value="Unassembled WGS sequence"/>
</dbReference>
<accession>A0AAD4X5T1</accession>